<evidence type="ECO:0000313" key="2">
    <source>
        <dbReference type="EMBL" id="PJI83397.1"/>
    </source>
</evidence>
<reference evidence="2 3" key="1">
    <citation type="submission" date="2017-11" db="EMBL/GenBank/DDBJ databases">
        <title>Genomic Encyclopedia of Type Strains, Phase III (KMG-III): the genomes of soil and plant-associated and newly described type strains.</title>
        <authorList>
            <person name="Whitman W."/>
        </authorList>
    </citation>
    <scope>NUCLEOTIDE SEQUENCE [LARGE SCALE GENOMIC DNA]</scope>
    <source>
        <strain evidence="2 3">UB-Domo-W1</strain>
    </source>
</reference>
<protein>
    <recommendedName>
        <fullName evidence="4">Transporter</fullName>
    </recommendedName>
</protein>
<comment type="caution">
    <text evidence="2">The sequence shown here is derived from an EMBL/GenBank/DDBJ whole genome shotgun (WGS) entry which is preliminary data.</text>
</comment>
<dbReference type="PROSITE" id="PS51257">
    <property type="entry name" value="PROKAR_LIPOPROTEIN"/>
    <property type="match status" value="1"/>
</dbReference>
<dbReference type="AlphaFoldDB" id="A0A2M8VZV2"/>
<dbReference type="Proteomes" id="UP000229366">
    <property type="component" value="Unassembled WGS sequence"/>
</dbReference>
<name>A0A2M8VZV2_9BURK</name>
<feature type="signal peptide" evidence="1">
    <location>
        <begin position="1"/>
        <end position="20"/>
    </location>
</feature>
<proteinExistence type="predicted"/>
<keyword evidence="3" id="KW-1185">Reference proteome</keyword>
<feature type="chain" id="PRO_5014624359" description="Transporter" evidence="1">
    <location>
        <begin position="21"/>
        <end position="273"/>
    </location>
</feature>
<evidence type="ECO:0008006" key="4">
    <source>
        <dbReference type="Google" id="ProtNLM"/>
    </source>
</evidence>
<gene>
    <name evidence="2" type="ORF">B0G85_0795</name>
</gene>
<dbReference type="EMBL" id="PGTX01000001">
    <property type="protein sequence ID" value="PJI83397.1"/>
    <property type="molecule type" value="Genomic_DNA"/>
</dbReference>
<organism evidence="2 3">
    <name type="scientific">Polynucleobacter brandtiae</name>
    <dbReference type="NCBI Taxonomy" id="1938816"/>
    <lineage>
        <taxon>Bacteria</taxon>
        <taxon>Pseudomonadati</taxon>
        <taxon>Pseudomonadota</taxon>
        <taxon>Betaproteobacteria</taxon>
        <taxon>Burkholderiales</taxon>
        <taxon>Burkholderiaceae</taxon>
        <taxon>Polynucleobacter</taxon>
    </lineage>
</organism>
<accession>A0A2M8VZV2</accession>
<dbReference type="RefSeq" id="WP_232725921.1">
    <property type="nucleotide sequence ID" value="NZ_CBCSBW010000001.1"/>
</dbReference>
<evidence type="ECO:0000313" key="3">
    <source>
        <dbReference type="Proteomes" id="UP000229366"/>
    </source>
</evidence>
<sequence length="273" mass="30539">MILRTLTLVLLFGISCISFGAEDEGKYSEGFLRLDNVSQDYSRNHVLEFWGYHNSAGSSSSVDTLKLRYYQPIDLGEFKGTMRLDTAYNSSYGPNLPQHSAGQYDAGNTMLTVWGNHPGIFRHWGGNLGGRVIFPFGNNGQWAIGPQVGSSFVPPNGKDSILADFSPLIRYMYGFDGKNNSFANNPRQPPLVRTLQLFPTIGLQITPSTQLRLWDENGIYYNSAGGGWFVPLDAMVTQRVNKNFLYAVGASKQMVQTYNQYNWSLYGKVSFTF</sequence>
<evidence type="ECO:0000256" key="1">
    <source>
        <dbReference type="SAM" id="SignalP"/>
    </source>
</evidence>
<keyword evidence="1" id="KW-0732">Signal</keyword>